<protein>
    <submittedName>
        <fullName evidence="2">3',5'-cyclic-nucleotide phosphodiesterase</fullName>
    </submittedName>
</protein>
<keyword evidence="3" id="KW-1185">Reference proteome</keyword>
<name>A0ABS0YBI1_9BACT</name>
<proteinExistence type="predicted"/>
<dbReference type="PRINTS" id="PR00388">
    <property type="entry name" value="PDIESTERASE2"/>
</dbReference>
<dbReference type="CDD" id="cd07735">
    <property type="entry name" value="class_II_PDE_MBL-fold"/>
    <property type="match status" value="1"/>
</dbReference>
<dbReference type="Gene3D" id="3.60.15.10">
    <property type="entry name" value="Ribonuclease Z/Hydroxyacylglutathione hydrolase-like"/>
    <property type="match status" value="1"/>
</dbReference>
<reference evidence="2 3" key="1">
    <citation type="submission" date="2020-12" db="EMBL/GenBank/DDBJ databases">
        <title>Geomonas sp. Red421, isolated from paddy soil.</title>
        <authorList>
            <person name="Xu Z."/>
            <person name="Zhang Z."/>
            <person name="Masuda Y."/>
            <person name="Itoh H."/>
            <person name="Senoo K."/>
        </authorList>
    </citation>
    <scope>NUCLEOTIDE SEQUENCE [LARGE SCALE GENOMIC DNA]</scope>
    <source>
        <strain evidence="2 3">Red421</strain>
    </source>
</reference>
<dbReference type="PANTHER" id="PTHR28283">
    <property type="entry name" value="3',5'-CYCLIC-NUCLEOTIDE PHOSPHODIESTERASE 1"/>
    <property type="match status" value="1"/>
</dbReference>
<comment type="caution">
    <text evidence="2">The sequence shown here is derived from an EMBL/GenBank/DDBJ whole genome shotgun (WGS) entry which is preliminary data.</text>
</comment>
<dbReference type="RefSeq" id="WP_199388173.1">
    <property type="nucleotide sequence ID" value="NZ_JAEMHL010000002.1"/>
</dbReference>
<dbReference type="InterPro" id="IPR000396">
    <property type="entry name" value="Pdiesterase2"/>
</dbReference>
<feature type="domain" description="Metallo-beta-lactamase" evidence="1">
    <location>
        <begin position="17"/>
        <end position="220"/>
    </location>
</feature>
<sequence>MKLRVLGCSGAEFPGHSPSGFLIDGCLLLDAGTVGAALDQEEQRSIEHILVTHCHMDHVRGIPFLADNIVVSGSSQKVQVLGSAEVIAAIGTHVMNGLIWPDFTRIPTPQEPVLRYREVPVEQEFQVGDYAVLACRVNHPVPALGYRVTRDGISLLYTGDTGPTERIWELAGELAALVVEVSFPSAMEEIALLTGHLTPALLAKELAKLARPPRRVLITHLKPQYQEIISSELESLAIPGLELLQDGTTYQL</sequence>
<dbReference type="Proteomes" id="UP000614714">
    <property type="component" value="Unassembled WGS sequence"/>
</dbReference>
<dbReference type="SMART" id="SM00849">
    <property type="entry name" value="Lactamase_B"/>
    <property type="match status" value="1"/>
</dbReference>
<dbReference type="EMBL" id="JAEMHL010000002">
    <property type="protein sequence ID" value="MBJ6749649.1"/>
    <property type="molecule type" value="Genomic_DNA"/>
</dbReference>
<dbReference type="InterPro" id="IPR001279">
    <property type="entry name" value="Metallo-B-lactamas"/>
</dbReference>
<dbReference type="InterPro" id="IPR036866">
    <property type="entry name" value="RibonucZ/Hydroxyglut_hydro"/>
</dbReference>
<evidence type="ECO:0000259" key="1">
    <source>
        <dbReference type="SMART" id="SM00849"/>
    </source>
</evidence>
<dbReference type="PANTHER" id="PTHR28283:SF1">
    <property type="entry name" value="3',5'-CYCLIC-NUCLEOTIDE PHOSPHODIESTERASE 1"/>
    <property type="match status" value="1"/>
</dbReference>
<organism evidence="2 3">
    <name type="scientific">Geomonas anaerohicana</name>
    <dbReference type="NCBI Taxonomy" id="2798583"/>
    <lineage>
        <taxon>Bacteria</taxon>
        <taxon>Pseudomonadati</taxon>
        <taxon>Thermodesulfobacteriota</taxon>
        <taxon>Desulfuromonadia</taxon>
        <taxon>Geobacterales</taxon>
        <taxon>Geobacteraceae</taxon>
        <taxon>Geomonas</taxon>
    </lineage>
</organism>
<evidence type="ECO:0000313" key="3">
    <source>
        <dbReference type="Proteomes" id="UP000614714"/>
    </source>
</evidence>
<accession>A0ABS0YBI1</accession>
<dbReference type="SUPFAM" id="SSF56281">
    <property type="entry name" value="Metallo-hydrolase/oxidoreductase"/>
    <property type="match status" value="1"/>
</dbReference>
<dbReference type="Pfam" id="PF12706">
    <property type="entry name" value="Lactamase_B_2"/>
    <property type="match status" value="1"/>
</dbReference>
<gene>
    <name evidence="2" type="ORF">JFN91_05445</name>
</gene>
<evidence type="ECO:0000313" key="2">
    <source>
        <dbReference type="EMBL" id="MBJ6749649.1"/>
    </source>
</evidence>